<protein>
    <submittedName>
        <fullName evidence="1">Uncharacterized protein</fullName>
    </submittedName>
</protein>
<organism evidence="1">
    <name type="scientific">Anguilla anguilla</name>
    <name type="common">European freshwater eel</name>
    <name type="synonym">Muraena anguilla</name>
    <dbReference type="NCBI Taxonomy" id="7936"/>
    <lineage>
        <taxon>Eukaryota</taxon>
        <taxon>Metazoa</taxon>
        <taxon>Chordata</taxon>
        <taxon>Craniata</taxon>
        <taxon>Vertebrata</taxon>
        <taxon>Euteleostomi</taxon>
        <taxon>Actinopterygii</taxon>
        <taxon>Neopterygii</taxon>
        <taxon>Teleostei</taxon>
        <taxon>Anguilliformes</taxon>
        <taxon>Anguillidae</taxon>
        <taxon>Anguilla</taxon>
    </lineage>
</organism>
<name>A0A0E9RIG4_ANGAN</name>
<accession>A0A0E9RIG4</accession>
<dbReference type="EMBL" id="GBXM01079698">
    <property type="protein sequence ID" value="JAH28879.1"/>
    <property type="molecule type" value="Transcribed_RNA"/>
</dbReference>
<reference evidence="1" key="2">
    <citation type="journal article" date="2015" name="Fish Shellfish Immunol.">
        <title>Early steps in the European eel (Anguilla anguilla)-Vibrio vulnificus interaction in the gills: Role of the RtxA13 toxin.</title>
        <authorList>
            <person name="Callol A."/>
            <person name="Pajuelo D."/>
            <person name="Ebbesson L."/>
            <person name="Teles M."/>
            <person name="MacKenzie S."/>
            <person name="Amaro C."/>
        </authorList>
    </citation>
    <scope>NUCLEOTIDE SEQUENCE</scope>
</reference>
<sequence>MRIILTKCYCSGDIWQLFIINFQGGDRPGSGYHQHLLTDTSLTDTPFSTNTGLGCSSVLFHFWLLSEHD</sequence>
<proteinExistence type="predicted"/>
<reference evidence="1" key="1">
    <citation type="submission" date="2014-11" db="EMBL/GenBank/DDBJ databases">
        <authorList>
            <person name="Amaro Gonzalez C."/>
        </authorList>
    </citation>
    <scope>NUCLEOTIDE SEQUENCE</scope>
</reference>
<evidence type="ECO:0000313" key="1">
    <source>
        <dbReference type="EMBL" id="JAH28879.1"/>
    </source>
</evidence>
<dbReference type="AlphaFoldDB" id="A0A0E9RIG4"/>